<dbReference type="InterPro" id="IPR025306">
    <property type="entry name" value="Zn-bnd_dom_prob"/>
</dbReference>
<dbReference type="RefSeq" id="WP_184789665.1">
    <property type="nucleotide sequence ID" value="NZ_BONT01000058.1"/>
</dbReference>
<organism evidence="2 3">
    <name type="scientific">Phytomonospora endophytica</name>
    <dbReference type="NCBI Taxonomy" id="714109"/>
    <lineage>
        <taxon>Bacteria</taxon>
        <taxon>Bacillati</taxon>
        <taxon>Actinomycetota</taxon>
        <taxon>Actinomycetes</taxon>
        <taxon>Micromonosporales</taxon>
        <taxon>Micromonosporaceae</taxon>
        <taxon>Phytomonospora</taxon>
    </lineage>
</organism>
<evidence type="ECO:0000313" key="3">
    <source>
        <dbReference type="Proteomes" id="UP000548476"/>
    </source>
</evidence>
<dbReference type="Gene3D" id="1.25.40.10">
    <property type="entry name" value="Tetratricopeptide repeat domain"/>
    <property type="match status" value="1"/>
</dbReference>
<comment type="caution">
    <text evidence="2">The sequence shown here is derived from an EMBL/GenBank/DDBJ whole genome shotgun (WGS) entry which is preliminary data.</text>
</comment>
<evidence type="ECO:0000313" key="2">
    <source>
        <dbReference type="EMBL" id="MBB6036827.1"/>
    </source>
</evidence>
<evidence type="ECO:0000259" key="1">
    <source>
        <dbReference type="Pfam" id="PF13451"/>
    </source>
</evidence>
<dbReference type="Pfam" id="PF13451">
    <property type="entry name" value="zf_Tbcl"/>
    <property type="match status" value="1"/>
</dbReference>
<sequence length="297" mass="32498">MERSGVYWRGRVTGRKLLLGEGGGRHGKWCFRADDRSWALVFKRDCIRGLKGVLDVPLTPESAWVLIASHMDGPLPARLGPCNTAPLTVMRHPEYGDLPHTAGPGAALPPGAVRADPKRQTPGMWPVRYFYVDSDHTCVQCGTDFVLGAAEQRYWYEDAGLSFDVRPVRCTRCRRERRAVKRLHAAVAEARAAVGDTPVDAAARLSLAVALVRLNEDRDEGDLGVAVAAARRALALDTTTHGAHYWLARAHELAGRAGSAMTAYGEFLAAAQGTRDPSRRLLDDAARRRAALRTARE</sequence>
<dbReference type="AlphaFoldDB" id="A0A841FU13"/>
<dbReference type="InterPro" id="IPR011990">
    <property type="entry name" value="TPR-like_helical_dom_sf"/>
</dbReference>
<dbReference type="EMBL" id="JACHGT010000010">
    <property type="protein sequence ID" value="MBB6036827.1"/>
    <property type="molecule type" value="Genomic_DNA"/>
</dbReference>
<proteinExistence type="predicted"/>
<dbReference type="SUPFAM" id="SSF48452">
    <property type="entry name" value="TPR-like"/>
    <property type="match status" value="1"/>
</dbReference>
<keyword evidence="3" id="KW-1185">Reference proteome</keyword>
<protein>
    <recommendedName>
        <fullName evidence="1">Probable zinc-binding domain-containing protein</fullName>
    </recommendedName>
</protein>
<feature type="domain" description="Probable zinc-binding" evidence="1">
    <location>
        <begin position="133"/>
        <end position="180"/>
    </location>
</feature>
<name>A0A841FU13_9ACTN</name>
<accession>A0A841FU13</accession>
<gene>
    <name evidence="2" type="ORF">HNR73_004700</name>
</gene>
<reference evidence="2 3" key="1">
    <citation type="submission" date="2020-08" db="EMBL/GenBank/DDBJ databases">
        <title>Genomic Encyclopedia of Type Strains, Phase IV (KMG-IV): sequencing the most valuable type-strain genomes for metagenomic binning, comparative biology and taxonomic classification.</title>
        <authorList>
            <person name="Goeker M."/>
        </authorList>
    </citation>
    <scope>NUCLEOTIDE SEQUENCE [LARGE SCALE GENOMIC DNA]</scope>
    <source>
        <strain evidence="2 3">YIM 65646</strain>
    </source>
</reference>
<dbReference type="Proteomes" id="UP000548476">
    <property type="component" value="Unassembled WGS sequence"/>
</dbReference>